<dbReference type="PROSITE" id="PS50943">
    <property type="entry name" value="HTH_CROC1"/>
    <property type="match status" value="1"/>
</dbReference>
<gene>
    <name evidence="2" type="ORF">FC72_GL000490</name>
</gene>
<feature type="domain" description="HTH cro/C1-type" evidence="1">
    <location>
        <begin position="10"/>
        <end position="63"/>
    </location>
</feature>
<proteinExistence type="predicted"/>
<dbReference type="SUPFAM" id="SSF47413">
    <property type="entry name" value="lambda repressor-like DNA-binding domains"/>
    <property type="match status" value="1"/>
</dbReference>
<name>A0A0R1IYJ5_9LACO</name>
<keyword evidence="3" id="KW-1185">Reference proteome</keyword>
<dbReference type="Gene3D" id="1.10.260.40">
    <property type="entry name" value="lambda repressor-like DNA-binding domains"/>
    <property type="match status" value="1"/>
</dbReference>
<protein>
    <recommendedName>
        <fullName evidence="1">HTH cro/C1-type domain-containing protein</fullName>
    </recommendedName>
</protein>
<dbReference type="EMBL" id="AZDG01000013">
    <property type="protein sequence ID" value="KRK64325.1"/>
    <property type="molecule type" value="Genomic_DNA"/>
</dbReference>
<evidence type="ECO:0000259" key="1">
    <source>
        <dbReference type="PROSITE" id="PS50943"/>
    </source>
</evidence>
<accession>A0A0R1IYJ5</accession>
<reference evidence="2 3" key="1">
    <citation type="journal article" date="2015" name="Genome Announc.">
        <title>Expanding the biotechnology potential of lactobacilli through comparative genomics of 213 strains and associated genera.</title>
        <authorList>
            <person name="Sun Z."/>
            <person name="Harris H.M."/>
            <person name="McCann A."/>
            <person name="Guo C."/>
            <person name="Argimon S."/>
            <person name="Zhang W."/>
            <person name="Yang X."/>
            <person name="Jeffery I.B."/>
            <person name="Cooney J.C."/>
            <person name="Kagawa T.F."/>
            <person name="Liu W."/>
            <person name="Song Y."/>
            <person name="Salvetti E."/>
            <person name="Wrobel A."/>
            <person name="Rasinkangas P."/>
            <person name="Parkhill J."/>
            <person name="Rea M.C."/>
            <person name="O'Sullivan O."/>
            <person name="Ritari J."/>
            <person name="Douillard F.P."/>
            <person name="Paul Ross R."/>
            <person name="Yang R."/>
            <person name="Briner A.E."/>
            <person name="Felis G.E."/>
            <person name="de Vos W.M."/>
            <person name="Barrangou R."/>
            <person name="Klaenhammer T.R."/>
            <person name="Caufield P.W."/>
            <person name="Cui Y."/>
            <person name="Zhang H."/>
            <person name="O'Toole P.W."/>
        </authorList>
    </citation>
    <scope>NUCLEOTIDE SEQUENCE [LARGE SCALE GENOMIC DNA]</scope>
    <source>
        <strain evidence="2 3">DSM 20183</strain>
    </source>
</reference>
<organism evidence="2 3">
    <name type="scientific">Companilactobacillus tucceti DSM 20183</name>
    <dbReference type="NCBI Taxonomy" id="1423811"/>
    <lineage>
        <taxon>Bacteria</taxon>
        <taxon>Bacillati</taxon>
        <taxon>Bacillota</taxon>
        <taxon>Bacilli</taxon>
        <taxon>Lactobacillales</taxon>
        <taxon>Lactobacillaceae</taxon>
        <taxon>Companilactobacillus</taxon>
    </lineage>
</organism>
<evidence type="ECO:0000313" key="3">
    <source>
        <dbReference type="Proteomes" id="UP000050929"/>
    </source>
</evidence>
<sequence>MTDMTTFERIKKVSKERGLTLKQVAEKSGMSTNAIYRYNQGVNPKYDSLRAIANTLGVTVEYLTGETSDTDKKKQVDLADNDVIMTFEGRPIPPEDIELMKRLLRGGEKND</sequence>
<dbReference type="InterPro" id="IPR010982">
    <property type="entry name" value="Lambda_DNA-bd_dom_sf"/>
</dbReference>
<dbReference type="STRING" id="1423811.FC72_GL000490"/>
<dbReference type="AlphaFoldDB" id="A0A0R1IYJ5"/>
<comment type="caution">
    <text evidence="2">The sequence shown here is derived from an EMBL/GenBank/DDBJ whole genome shotgun (WGS) entry which is preliminary data.</text>
</comment>
<dbReference type="Pfam" id="PF01381">
    <property type="entry name" value="HTH_3"/>
    <property type="match status" value="1"/>
</dbReference>
<dbReference type="Proteomes" id="UP000050929">
    <property type="component" value="Unassembled WGS sequence"/>
</dbReference>
<dbReference type="GO" id="GO:0003677">
    <property type="term" value="F:DNA binding"/>
    <property type="evidence" value="ECO:0007669"/>
    <property type="project" value="InterPro"/>
</dbReference>
<dbReference type="PATRIC" id="fig|1423811.3.peg.492"/>
<evidence type="ECO:0000313" key="2">
    <source>
        <dbReference type="EMBL" id="KRK64325.1"/>
    </source>
</evidence>
<dbReference type="InterPro" id="IPR001387">
    <property type="entry name" value="Cro/C1-type_HTH"/>
</dbReference>
<dbReference type="CDD" id="cd00093">
    <property type="entry name" value="HTH_XRE"/>
    <property type="match status" value="1"/>
</dbReference>
<dbReference type="SMART" id="SM00530">
    <property type="entry name" value="HTH_XRE"/>
    <property type="match status" value="1"/>
</dbReference>